<dbReference type="OrthoDB" id="1055148at2759"/>
<dbReference type="GO" id="GO:0016705">
    <property type="term" value="F:oxidoreductase activity, acting on paired donors, with incorporation or reduction of molecular oxygen"/>
    <property type="evidence" value="ECO:0007669"/>
    <property type="project" value="InterPro"/>
</dbReference>
<accession>D2VC12</accession>
<dbReference type="GO" id="GO:0020037">
    <property type="term" value="F:heme binding"/>
    <property type="evidence" value="ECO:0007669"/>
    <property type="project" value="InterPro"/>
</dbReference>
<comment type="similarity">
    <text evidence="1 6">Belongs to the cytochrome P450 family.</text>
</comment>
<proteinExistence type="inferred from homology"/>
<keyword evidence="4 5" id="KW-0408">Iron</keyword>
<dbReference type="PRINTS" id="PR00465">
    <property type="entry name" value="EP450IV"/>
</dbReference>
<dbReference type="CDD" id="cd11042">
    <property type="entry name" value="CYP51-like"/>
    <property type="match status" value="1"/>
</dbReference>
<dbReference type="PRINTS" id="PR00385">
    <property type="entry name" value="P450"/>
</dbReference>
<dbReference type="FunCoup" id="D2VC12">
    <property type="interactions" value="158"/>
</dbReference>
<name>D2VC12_NAEGR</name>
<evidence type="ECO:0000256" key="1">
    <source>
        <dbReference type="ARBA" id="ARBA00010617"/>
    </source>
</evidence>
<reference evidence="8 9" key="1">
    <citation type="journal article" date="2010" name="Cell">
        <title>The genome of Naegleria gruberi illuminates early eukaryotic versatility.</title>
        <authorList>
            <person name="Fritz-Laylin L.K."/>
            <person name="Prochnik S.E."/>
            <person name="Ginger M.L."/>
            <person name="Dacks J.B."/>
            <person name="Carpenter M.L."/>
            <person name="Field M.C."/>
            <person name="Kuo A."/>
            <person name="Paredez A."/>
            <person name="Chapman J."/>
            <person name="Pham J."/>
            <person name="Shu S."/>
            <person name="Neupane R."/>
            <person name="Cipriano M."/>
            <person name="Mancuso J."/>
            <person name="Tu H."/>
            <person name="Salamov A."/>
            <person name="Lindquist E."/>
            <person name="Shapiro H."/>
            <person name="Lucas S."/>
            <person name="Grigoriev I.V."/>
            <person name="Cande W.Z."/>
            <person name="Fulton C."/>
            <person name="Rokhsar D.S."/>
            <person name="Dawson S.C."/>
        </authorList>
    </citation>
    <scope>NUCLEOTIDE SEQUENCE [LARGE SCALE GENOMIC DNA]</scope>
    <source>
        <strain evidence="8 9">NEG-M</strain>
    </source>
</reference>
<dbReference type="InterPro" id="IPR036396">
    <property type="entry name" value="Cyt_P450_sf"/>
</dbReference>
<keyword evidence="7" id="KW-0472">Membrane</keyword>
<dbReference type="InterPro" id="IPR001128">
    <property type="entry name" value="Cyt_P450"/>
</dbReference>
<dbReference type="eggNOG" id="KOG0684">
    <property type="taxonomic scope" value="Eukaryota"/>
</dbReference>
<evidence type="ECO:0000256" key="2">
    <source>
        <dbReference type="ARBA" id="ARBA00022617"/>
    </source>
</evidence>
<dbReference type="Gene3D" id="1.10.630.10">
    <property type="entry name" value="Cytochrome P450"/>
    <property type="match status" value="1"/>
</dbReference>
<keyword evidence="3 5" id="KW-0479">Metal-binding</keyword>
<protein>
    <submittedName>
        <fullName evidence="8">Predicted protein</fullName>
    </submittedName>
</protein>
<keyword evidence="2 5" id="KW-0349">Heme</keyword>
<dbReference type="AlphaFoldDB" id="D2VC12"/>
<dbReference type="VEuPathDB" id="AmoebaDB:NAEGRDRAFT_48319"/>
<evidence type="ECO:0000313" key="9">
    <source>
        <dbReference type="Proteomes" id="UP000006671"/>
    </source>
</evidence>
<dbReference type="InterPro" id="IPR017972">
    <property type="entry name" value="Cyt_P450_CS"/>
</dbReference>
<keyword evidence="6" id="KW-0560">Oxidoreductase</keyword>
<dbReference type="PANTHER" id="PTHR24304">
    <property type="entry name" value="CYTOCHROME P450 FAMILY 7"/>
    <property type="match status" value="1"/>
</dbReference>
<dbReference type="InterPro" id="IPR050529">
    <property type="entry name" value="CYP450_sterol_14alpha_dmase"/>
</dbReference>
<dbReference type="GO" id="GO:0005506">
    <property type="term" value="F:iron ion binding"/>
    <property type="evidence" value="ECO:0007669"/>
    <property type="project" value="InterPro"/>
</dbReference>
<dbReference type="GeneID" id="8857193"/>
<dbReference type="EMBL" id="GG738862">
    <property type="protein sequence ID" value="EFC45576.1"/>
    <property type="molecule type" value="Genomic_DNA"/>
</dbReference>
<dbReference type="PANTHER" id="PTHR24304:SF2">
    <property type="entry name" value="24-HYDROXYCHOLESTEROL 7-ALPHA-HYDROXYLASE"/>
    <property type="match status" value="1"/>
</dbReference>
<dbReference type="KEGG" id="ngr:NAEGRDRAFT_48319"/>
<dbReference type="SUPFAM" id="SSF48264">
    <property type="entry name" value="Cytochrome P450"/>
    <property type="match status" value="1"/>
</dbReference>
<dbReference type="OMA" id="NFLMPWA"/>
<gene>
    <name evidence="8" type="ORF">NAEGRDRAFT_48319</name>
</gene>
<feature type="binding site" description="axial binding residue" evidence="5">
    <location>
        <position position="424"/>
    </location>
    <ligand>
        <name>heme</name>
        <dbReference type="ChEBI" id="CHEBI:30413"/>
    </ligand>
    <ligandPart>
        <name>Fe</name>
        <dbReference type="ChEBI" id="CHEBI:18248"/>
    </ligandPart>
</feature>
<keyword evidence="7" id="KW-1133">Transmembrane helix</keyword>
<evidence type="ECO:0000256" key="3">
    <source>
        <dbReference type="ARBA" id="ARBA00022723"/>
    </source>
</evidence>
<dbReference type="GO" id="GO:0004497">
    <property type="term" value="F:monooxygenase activity"/>
    <property type="evidence" value="ECO:0007669"/>
    <property type="project" value="UniProtKB-KW"/>
</dbReference>
<dbReference type="InterPro" id="IPR002403">
    <property type="entry name" value="Cyt_P450_E_grp-IV"/>
</dbReference>
<keyword evidence="6" id="KW-0503">Monooxygenase</keyword>
<organism evidence="9">
    <name type="scientific">Naegleria gruberi</name>
    <name type="common">Amoeba</name>
    <dbReference type="NCBI Taxonomy" id="5762"/>
    <lineage>
        <taxon>Eukaryota</taxon>
        <taxon>Discoba</taxon>
        <taxon>Heterolobosea</taxon>
        <taxon>Tetramitia</taxon>
        <taxon>Eutetramitia</taxon>
        <taxon>Vahlkampfiidae</taxon>
        <taxon>Naegleria</taxon>
    </lineage>
</organism>
<dbReference type="Pfam" id="PF00067">
    <property type="entry name" value="p450"/>
    <property type="match status" value="1"/>
</dbReference>
<evidence type="ECO:0000256" key="4">
    <source>
        <dbReference type="ARBA" id="ARBA00023004"/>
    </source>
</evidence>
<feature type="transmembrane region" description="Helical" evidence="7">
    <location>
        <begin position="6"/>
        <end position="24"/>
    </location>
</feature>
<dbReference type="InParanoid" id="D2VC12"/>
<dbReference type="PROSITE" id="PS00086">
    <property type="entry name" value="CYTOCHROME_P450"/>
    <property type="match status" value="1"/>
</dbReference>
<keyword evidence="9" id="KW-1185">Reference proteome</keyword>
<sequence length="478" mass="55202">MEIFDIFIALIVALVLFISIRFFTSQKGKKNEPPRVPNFIPYFGSFIGFAKNPVNFVIENSKIYGNIFTATILGKEMTFINHPTLLDTVFKATDNELSLRDIYKFMKPVFGNGVVYDAESTERMMEQVKFVSSGLTTSRFRVFVDIIEDEVKQRVEQLGNEGTFNLLDLLSDLIIFTASRCLLGDQVREYLSEKQLGKLYHDIDEGISALSFFYPSLPANRRDVARKAIGEIFQELLNKRREEHVKNPERLLDESKMDIVDHLLLQKYKDGQELTDEHRIGILIAGLFAGQHTSSITSTWTLLNIISNKRIEQQFRNEQLLLEKEKMNYETIMKMEYLEACMKEALRMYPPLIMVMRMARKPRQCEEFIIPKGNIIVVSPSAAGRCKDVYSNPDEFNPERFTELKEHEKFKYGSIPFGAGRHKCIGENFALLQVKSVISILLRYYDMEYSGEMPSPSYTSMVVGPDKPIIVKYKRRLQ</sequence>
<dbReference type="STRING" id="5762.D2VC12"/>
<evidence type="ECO:0000313" key="8">
    <source>
        <dbReference type="EMBL" id="EFC45576.1"/>
    </source>
</evidence>
<evidence type="ECO:0000256" key="7">
    <source>
        <dbReference type="SAM" id="Phobius"/>
    </source>
</evidence>
<evidence type="ECO:0000256" key="6">
    <source>
        <dbReference type="RuleBase" id="RU000461"/>
    </source>
</evidence>
<keyword evidence="7" id="KW-0812">Transmembrane</keyword>
<dbReference type="RefSeq" id="XP_002678320.1">
    <property type="nucleotide sequence ID" value="XM_002678274.1"/>
</dbReference>
<comment type="cofactor">
    <cofactor evidence="5">
        <name>heme</name>
        <dbReference type="ChEBI" id="CHEBI:30413"/>
    </cofactor>
</comment>
<evidence type="ECO:0000256" key="5">
    <source>
        <dbReference type="PIRSR" id="PIRSR602403-1"/>
    </source>
</evidence>
<dbReference type="Proteomes" id="UP000006671">
    <property type="component" value="Unassembled WGS sequence"/>
</dbReference>